<dbReference type="EMBL" id="CP133615">
    <property type="protein sequence ID" value="WMV25652.1"/>
    <property type="molecule type" value="Genomic_DNA"/>
</dbReference>
<proteinExistence type="predicted"/>
<sequence>MKLVRRAFRN</sequence>
<organism evidence="1 2">
    <name type="scientific">Solanum verrucosum</name>
    <dbReference type="NCBI Taxonomy" id="315347"/>
    <lineage>
        <taxon>Eukaryota</taxon>
        <taxon>Viridiplantae</taxon>
        <taxon>Streptophyta</taxon>
        <taxon>Embryophyta</taxon>
        <taxon>Tracheophyta</taxon>
        <taxon>Spermatophyta</taxon>
        <taxon>Magnoliopsida</taxon>
        <taxon>eudicotyledons</taxon>
        <taxon>Gunneridae</taxon>
        <taxon>Pentapetalae</taxon>
        <taxon>asterids</taxon>
        <taxon>lamiids</taxon>
        <taxon>Solanales</taxon>
        <taxon>Solanaceae</taxon>
        <taxon>Solanoideae</taxon>
        <taxon>Solaneae</taxon>
        <taxon>Solanum</taxon>
    </lineage>
</organism>
<evidence type="ECO:0000313" key="1">
    <source>
        <dbReference type="EMBL" id="WMV25652.1"/>
    </source>
</evidence>
<keyword evidence="2" id="KW-1185">Reference proteome</keyword>
<reference evidence="1" key="1">
    <citation type="submission" date="2023-08" db="EMBL/GenBank/DDBJ databases">
        <title>A de novo genome assembly of Solanum verrucosum Schlechtendal, a Mexican diploid species geographically isolated from the other diploid A-genome species in potato relatives.</title>
        <authorList>
            <person name="Hosaka K."/>
        </authorList>
    </citation>
    <scope>NUCLEOTIDE SEQUENCE</scope>
    <source>
        <tissue evidence="1">Young leaves</tissue>
    </source>
</reference>
<name>A0AAF0QMX7_SOLVR</name>
<evidence type="ECO:0000313" key="2">
    <source>
        <dbReference type="Proteomes" id="UP001234989"/>
    </source>
</evidence>
<protein>
    <submittedName>
        <fullName evidence="1">Uncharacterized protein</fullName>
    </submittedName>
</protein>
<accession>A0AAF0QMX7</accession>
<dbReference type="Proteomes" id="UP001234989">
    <property type="component" value="Chromosome 4"/>
</dbReference>
<gene>
    <name evidence="1" type="ORF">MTR67_019037</name>
</gene>